<reference evidence="2" key="1">
    <citation type="journal article" date="2023" name="Hortic. Res.">
        <title>A chromosome-level phased genome enabling allele-level studies in sweet orange: a case study on citrus Huanglongbing tolerance.</title>
        <authorList>
            <person name="Wu B."/>
            <person name="Yu Q."/>
            <person name="Deng Z."/>
            <person name="Duan Y."/>
            <person name="Luo F."/>
            <person name="Gmitter F. Jr."/>
        </authorList>
    </citation>
    <scope>NUCLEOTIDE SEQUENCE [LARGE SCALE GENOMIC DNA]</scope>
    <source>
        <strain evidence="2">cv. Valencia</strain>
    </source>
</reference>
<dbReference type="Proteomes" id="UP000829398">
    <property type="component" value="Chromosome 2"/>
</dbReference>
<gene>
    <name evidence="1" type="ORF">KPL71_004148</name>
</gene>
<organism evidence="1 2">
    <name type="scientific">Citrus sinensis</name>
    <name type="common">Sweet orange</name>
    <name type="synonym">Citrus aurantium var. sinensis</name>
    <dbReference type="NCBI Taxonomy" id="2711"/>
    <lineage>
        <taxon>Eukaryota</taxon>
        <taxon>Viridiplantae</taxon>
        <taxon>Streptophyta</taxon>
        <taxon>Embryophyta</taxon>
        <taxon>Tracheophyta</taxon>
        <taxon>Spermatophyta</taxon>
        <taxon>Magnoliopsida</taxon>
        <taxon>eudicotyledons</taxon>
        <taxon>Gunneridae</taxon>
        <taxon>Pentapetalae</taxon>
        <taxon>rosids</taxon>
        <taxon>malvids</taxon>
        <taxon>Sapindales</taxon>
        <taxon>Rutaceae</taxon>
        <taxon>Aurantioideae</taxon>
        <taxon>Citrus</taxon>
    </lineage>
</organism>
<sequence>MKSTVSHYKEGFDSIRSLVDVGGGTSGALVEIVKSYPHIKVINFDLPHVVATTPMCEGVIHDGGDMFDPIPNANTCFMKWILHDWNDEACVKILKSYRKAILNKNGKLVFVVIFVQEDDNNIFGDMGLVFDLLMFAHTTSAKF</sequence>
<comment type="caution">
    <text evidence="1">The sequence shown here is derived from an EMBL/GenBank/DDBJ whole genome shotgun (WGS) entry which is preliminary data.</text>
</comment>
<evidence type="ECO:0000313" key="1">
    <source>
        <dbReference type="EMBL" id="KAH9792494.1"/>
    </source>
</evidence>
<accession>A0ACB8N302</accession>
<protein>
    <submittedName>
        <fullName evidence="1">F5F19.5 protein</fullName>
    </submittedName>
</protein>
<evidence type="ECO:0000313" key="2">
    <source>
        <dbReference type="Proteomes" id="UP000829398"/>
    </source>
</evidence>
<keyword evidence="2" id="KW-1185">Reference proteome</keyword>
<dbReference type="EMBL" id="CM039171">
    <property type="protein sequence ID" value="KAH9792494.1"/>
    <property type="molecule type" value="Genomic_DNA"/>
</dbReference>
<name>A0ACB8N302_CITSI</name>
<proteinExistence type="predicted"/>